<protein>
    <submittedName>
        <fullName evidence="3">Histidine phosphatase family protein</fullName>
    </submittedName>
</protein>
<reference evidence="4" key="1">
    <citation type="journal article" date="2019" name="Int. J. Syst. Evol. Microbiol.">
        <title>The Global Catalogue of Microorganisms (GCM) 10K type strain sequencing project: providing services to taxonomists for standard genome sequencing and annotation.</title>
        <authorList>
            <consortium name="The Broad Institute Genomics Platform"/>
            <consortium name="The Broad Institute Genome Sequencing Center for Infectious Disease"/>
            <person name="Wu L."/>
            <person name="Ma J."/>
        </authorList>
    </citation>
    <scope>NUCLEOTIDE SEQUENCE [LARGE SCALE GENOMIC DNA]</scope>
    <source>
        <strain evidence="4">DFY41</strain>
    </source>
</reference>
<name>A0ABW0BH39_9ACTN</name>
<dbReference type="EMBL" id="JBHSKD010000007">
    <property type="protein sequence ID" value="MFC5176400.1"/>
    <property type="molecule type" value="Genomic_DNA"/>
</dbReference>
<dbReference type="InterPro" id="IPR013078">
    <property type="entry name" value="His_Pase_superF_clade-1"/>
</dbReference>
<keyword evidence="4" id="KW-1185">Reference proteome</keyword>
<evidence type="ECO:0000313" key="3">
    <source>
        <dbReference type="EMBL" id="MFC5176400.1"/>
    </source>
</evidence>
<dbReference type="SMART" id="SM00855">
    <property type="entry name" value="PGAM"/>
    <property type="match status" value="1"/>
</dbReference>
<evidence type="ECO:0000256" key="2">
    <source>
        <dbReference type="SAM" id="MobiDB-lite"/>
    </source>
</evidence>
<dbReference type="Pfam" id="PF00300">
    <property type="entry name" value="His_Phos_1"/>
    <property type="match status" value="1"/>
</dbReference>
<dbReference type="InterPro" id="IPR029033">
    <property type="entry name" value="His_PPase_superfam"/>
</dbReference>
<dbReference type="CDD" id="cd07067">
    <property type="entry name" value="HP_PGM_like"/>
    <property type="match status" value="1"/>
</dbReference>
<keyword evidence="1" id="KW-0378">Hydrolase</keyword>
<dbReference type="RefSeq" id="WP_378588695.1">
    <property type="nucleotide sequence ID" value="NZ_JBHSKD010000007.1"/>
</dbReference>
<dbReference type="InterPro" id="IPR051021">
    <property type="entry name" value="Mito_Ser/Thr_phosphatase"/>
</dbReference>
<sequence length="249" mass="26931">MGVVLLVRHGQASFGAEDYDVLSEVGWAQSRRLGEHLAARGVVPDVVVRGGMRRHRETVEGMLEGAGWSVPVEQDRGWDEFDHLGVVAAHPEVPDSRGGHDPTESRRDFQRLFEAATRRWTSGDHEQDYSEPFASFRWRVLSALTRASVRAGPGGTVAVVSSGGPIGVVAGHLVAPASTGAPGESQQAEPHDGPRAGPNADRIAAELWARFNAVVVNTSFTRLVIGSTGPRLLTFNEHPHLEGDHLTYR</sequence>
<proteinExistence type="predicted"/>
<dbReference type="Gene3D" id="3.40.50.1240">
    <property type="entry name" value="Phosphoglycerate mutase-like"/>
    <property type="match status" value="1"/>
</dbReference>
<feature type="region of interest" description="Disordered" evidence="2">
    <location>
        <begin position="177"/>
        <end position="198"/>
    </location>
</feature>
<dbReference type="PANTHER" id="PTHR20935:SF0">
    <property type="entry name" value="SERINE_THREONINE-PROTEIN PHOSPHATASE PGAM5, MITOCHONDRIAL"/>
    <property type="match status" value="1"/>
</dbReference>
<dbReference type="Proteomes" id="UP001596087">
    <property type="component" value="Unassembled WGS sequence"/>
</dbReference>
<evidence type="ECO:0000313" key="4">
    <source>
        <dbReference type="Proteomes" id="UP001596087"/>
    </source>
</evidence>
<dbReference type="SUPFAM" id="SSF53254">
    <property type="entry name" value="Phosphoglycerate mutase-like"/>
    <property type="match status" value="1"/>
</dbReference>
<dbReference type="PANTHER" id="PTHR20935">
    <property type="entry name" value="PHOSPHOGLYCERATE MUTASE-RELATED"/>
    <property type="match status" value="1"/>
</dbReference>
<organism evidence="3 4">
    <name type="scientific">Nocardioides taihuensis</name>
    <dbReference type="NCBI Taxonomy" id="1835606"/>
    <lineage>
        <taxon>Bacteria</taxon>
        <taxon>Bacillati</taxon>
        <taxon>Actinomycetota</taxon>
        <taxon>Actinomycetes</taxon>
        <taxon>Propionibacteriales</taxon>
        <taxon>Nocardioidaceae</taxon>
        <taxon>Nocardioides</taxon>
    </lineage>
</organism>
<comment type="caution">
    <text evidence="3">The sequence shown here is derived from an EMBL/GenBank/DDBJ whole genome shotgun (WGS) entry which is preliminary data.</text>
</comment>
<evidence type="ECO:0000256" key="1">
    <source>
        <dbReference type="ARBA" id="ARBA00022801"/>
    </source>
</evidence>
<gene>
    <name evidence="3" type="ORF">ACFPGP_06940</name>
</gene>
<accession>A0ABW0BH39</accession>